<evidence type="ECO:0000256" key="6">
    <source>
        <dbReference type="SAM" id="MobiDB-lite"/>
    </source>
</evidence>
<feature type="domain" description="C3H1-type" evidence="7">
    <location>
        <begin position="492"/>
        <end position="516"/>
    </location>
</feature>
<dbReference type="InterPro" id="IPR000571">
    <property type="entry name" value="Znf_CCCH"/>
</dbReference>
<feature type="zinc finger region" description="C3H1-type" evidence="5">
    <location>
        <begin position="492"/>
        <end position="516"/>
    </location>
</feature>
<keyword evidence="2" id="KW-0677">Repeat</keyword>
<proteinExistence type="predicted"/>
<name>A0A835RT06_VANPL</name>
<reference evidence="8 9" key="1">
    <citation type="journal article" date="2020" name="Nat. Food">
        <title>A phased Vanilla planifolia genome enables genetic improvement of flavour and production.</title>
        <authorList>
            <person name="Hasing T."/>
            <person name="Tang H."/>
            <person name="Brym M."/>
            <person name="Khazi F."/>
            <person name="Huang T."/>
            <person name="Chambers A.H."/>
        </authorList>
    </citation>
    <scope>NUCLEOTIDE SEQUENCE [LARGE SCALE GENOMIC DNA]</scope>
    <source>
        <tissue evidence="8">Leaf</tissue>
    </source>
</reference>
<accession>A0A835RT06</accession>
<protein>
    <recommendedName>
        <fullName evidence="7">C3H1-type domain-containing protein</fullName>
    </recommendedName>
</protein>
<comment type="caution">
    <text evidence="8">The sequence shown here is derived from an EMBL/GenBank/DDBJ whole genome shotgun (WGS) entry which is preliminary data.</text>
</comment>
<dbReference type="InterPro" id="IPR036855">
    <property type="entry name" value="Znf_CCCH_sf"/>
</dbReference>
<dbReference type="AlphaFoldDB" id="A0A835RT06"/>
<organism evidence="8 9">
    <name type="scientific">Vanilla planifolia</name>
    <name type="common">Vanilla</name>
    <dbReference type="NCBI Taxonomy" id="51239"/>
    <lineage>
        <taxon>Eukaryota</taxon>
        <taxon>Viridiplantae</taxon>
        <taxon>Streptophyta</taxon>
        <taxon>Embryophyta</taxon>
        <taxon>Tracheophyta</taxon>
        <taxon>Spermatophyta</taxon>
        <taxon>Magnoliopsida</taxon>
        <taxon>Liliopsida</taxon>
        <taxon>Asparagales</taxon>
        <taxon>Orchidaceae</taxon>
        <taxon>Vanilloideae</taxon>
        <taxon>Vanilleae</taxon>
        <taxon>Vanilla</taxon>
    </lineage>
</organism>
<evidence type="ECO:0000256" key="4">
    <source>
        <dbReference type="ARBA" id="ARBA00022833"/>
    </source>
</evidence>
<feature type="domain" description="C3H1-type" evidence="7">
    <location>
        <begin position="517"/>
        <end position="545"/>
    </location>
</feature>
<feature type="domain" description="C3H1-type" evidence="7">
    <location>
        <begin position="463"/>
        <end position="490"/>
    </location>
</feature>
<dbReference type="GO" id="GO:0003723">
    <property type="term" value="F:RNA binding"/>
    <property type="evidence" value="ECO:0007669"/>
    <property type="project" value="InterPro"/>
</dbReference>
<evidence type="ECO:0000313" key="8">
    <source>
        <dbReference type="EMBL" id="KAG0494206.1"/>
    </source>
</evidence>
<feature type="compositionally biased region" description="Basic residues" evidence="6">
    <location>
        <begin position="432"/>
        <end position="445"/>
    </location>
</feature>
<evidence type="ECO:0000313" key="9">
    <source>
        <dbReference type="Proteomes" id="UP000639772"/>
    </source>
</evidence>
<keyword evidence="3 5" id="KW-0863">Zinc-finger</keyword>
<dbReference type="Gene3D" id="4.10.1000.10">
    <property type="entry name" value="Zinc finger, CCCH-type"/>
    <property type="match status" value="1"/>
</dbReference>
<dbReference type="PANTHER" id="PTHR13119:SF12">
    <property type="entry name" value="PROTEIN SUPPRESSOR OF SABLE"/>
    <property type="match status" value="1"/>
</dbReference>
<feature type="compositionally biased region" description="Polar residues" evidence="6">
    <location>
        <begin position="619"/>
        <end position="642"/>
    </location>
</feature>
<evidence type="ECO:0000256" key="1">
    <source>
        <dbReference type="ARBA" id="ARBA00022723"/>
    </source>
</evidence>
<evidence type="ECO:0000256" key="2">
    <source>
        <dbReference type="ARBA" id="ARBA00022737"/>
    </source>
</evidence>
<dbReference type="EMBL" id="JADCNM010000002">
    <property type="protein sequence ID" value="KAG0494206.1"/>
    <property type="molecule type" value="Genomic_DNA"/>
</dbReference>
<dbReference type="InterPro" id="IPR045124">
    <property type="entry name" value="Su(sable)-like"/>
</dbReference>
<dbReference type="Proteomes" id="UP000639772">
    <property type="component" value="Unassembled WGS sequence"/>
</dbReference>
<gene>
    <name evidence="8" type="ORF">HPP92_005200</name>
</gene>
<feature type="region of interest" description="Disordered" evidence="6">
    <location>
        <begin position="430"/>
        <end position="449"/>
    </location>
</feature>
<evidence type="ECO:0000259" key="7">
    <source>
        <dbReference type="PROSITE" id="PS50103"/>
    </source>
</evidence>
<sequence>MEAVNRIPEALNPPRRSLLGFASTPRRSHLDSASYRSLVRIFSHCLDHSLVPPPPSPKDSVSRPDIPFAGEASTSAQRRFELLRKPQEVENDKLATLSKRVEDGDRHANGGGREEIAGSHAKLLDTDLVAFDPSDEKETEVAINNDVLSRFAFGRGELVGAPNEETCSRGDLNEGNGYSIHETSVRNELEILKVRVYGSEDGTSHLCDVLGTDKGPFVAGESKHSEESMPNSLKEFANEKIRAAELDDLVRSELVEDVLMVNLAEIECINSKVVVEKEKPVEQQTCFHSTKSIDHLGLRNFEENQTNSIDHQNDDSDIEEGEISGDIQELEESVDIINEGQVLKEKNTNRASFDHFSDALSTIDVQCNEEESEHGAADQSSAIYRKGVSSDYEAKLFDAFDKGFNDIVIEGKKKVLEDWEKRKNRTLTMERKAKKKCAKKRKRAQKNREQGVKKLKLHPVVKPKEVKYCNFYLMGRCQQGNLCKFSHDTIPMTKSMPCKHFACNSCLKGDDCPFDHELSKYPCHNYASTGYCNRGDRCKFSHKIPTTNASSPSAIGKIDSCLSAEKLKLRKQPVRVSYSSPGIGPPEDKTNGNSFLKPLKAASQMPKGIRFLSFGTPPMDSSNKANESSLSKPELLSQQKQHNLSSNSLPSLKPVMPNKSVCVSAPFGSAINGSATTSMGTLNHEVSEATRILEEFLFCSEV</sequence>
<dbReference type="Gene3D" id="2.30.30.1190">
    <property type="match status" value="1"/>
</dbReference>
<dbReference type="GO" id="GO:0045892">
    <property type="term" value="P:negative regulation of DNA-templated transcription"/>
    <property type="evidence" value="ECO:0007669"/>
    <property type="project" value="InterPro"/>
</dbReference>
<dbReference type="Pfam" id="PF00642">
    <property type="entry name" value="zf-CCCH"/>
    <property type="match status" value="1"/>
</dbReference>
<evidence type="ECO:0000256" key="5">
    <source>
        <dbReference type="PROSITE-ProRule" id="PRU00723"/>
    </source>
</evidence>
<dbReference type="SUPFAM" id="SSF90229">
    <property type="entry name" value="CCCH zinc finger"/>
    <property type="match status" value="2"/>
</dbReference>
<feature type="region of interest" description="Disordered" evidence="6">
    <location>
        <begin position="613"/>
        <end position="651"/>
    </location>
</feature>
<keyword evidence="4 5" id="KW-0862">Zinc</keyword>
<dbReference type="GO" id="GO:0008270">
    <property type="term" value="F:zinc ion binding"/>
    <property type="evidence" value="ECO:0007669"/>
    <property type="project" value="UniProtKB-KW"/>
</dbReference>
<feature type="zinc finger region" description="C3H1-type" evidence="5">
    <location>
        <begin position="517"/>
        <end position="545"/>
    </location>
</feature>
<dbReference type="PANTHER" id="PTHR13119">
    <property type="entry name" value="ZINC FINGER CCCH DOMAIN-CONTAINING PROTEI"/>
    <property type="match status" value="1"/>
</dbReference>
<feature type="zinc finger region" description="C3H1-type" evidence="5">
    <location>
        <begin position="463"/>
        <end position="490"/>
    </location>
</feature>
<evidence type="ECO:0000256" key="3">
    <source>
        <dbReference type="ARBA" id="ARBA00022771"/>
    </source>
</evidence>
<dbReference type="PROSITE" id="PS50103">
    <property type="entry name" value="ZF_C3H1"/>
    <property type="match status" value="3"/>
</dbReference>
<dbReference type="OrthoDB" id="411372at2759"/>
<dbReference type="GO" id="GO:0005634">
    <property type="term" value="C:nucleus"/>
    <property type="evidence" value="ECO:0007669"/>
    <property type="project" value="TreeGrafter"/>
</dbReference>
<keyword evidence="1 5" id="KW-0479">Metal-binding</keyword>
<dbReference type="SMART" id="SM00356">
    <property type="entry name" value="ZnF_C3H1"/>
    <property type="match status" value="3"/>
</dbReference>